<organism evidence="1 2">
    <name type="scientific">Pseudodesulfovibrio mercurii</name>
    <dbReference type="NCBI Taxonomy" id="641491"/>
    <lineage>
        <taxon>Bacteria</taxon>
        <taxon>Pseudomonadati</taxon>
        <taxon>Thermodesulfobacteriota</taxon>
        <taxon>Desulfovibrionia</taxon>
        <taxon>Desulfovibrionales</taxon>
        <taxon>Desulfovibrionaceae</taxon>
    </lineage>
</organism>
<dbReference type="HOGENOM" id="CLU_1382162_0_0_7"/>
<reference evidence="1 2" key="1">
    <citation type="journal article" date="2011" name="J. Bacteriol.">
        <title>Genome sequence of the mercury-methylating strain Desulfovibrio desulfuricans ND132.</title>
        <authorList>
            <person name="Brown S.D."/>
            <person name="Gilmour C.C."/>
            <person name="Kucken A.M."/>
            <person name="Wall J.D."/>
            <person name="Elias D.A."/>
            <person name="Brandt C.C."/>
            <person name="Podar M."/>
            <person name="Chertkov O."/>
            <person name="Held B."/>
            <person name="Bruce D.C."/>
            <person name="Detter J.C."/>
            <person name="Tapia R."/>
            <person name="Han C.S."/>
            <person name="Goodwin L.A."/>
            <person name="Cheng J.F."/>
            <person name="Pitluck S."/>
            <person name="Woyke T."/>
            <person name="Mikhailova N."/>
            <person name="Ivanova N.N."/>
            <person name="Han J."/>
            <person name="Lucas S."/>
            <person name="Lapidus A.L."/>
            <person name="Land M.L."/>
            <person name="Hauser L.J."/>
            <person name="Palumbo A.V."/>
        </authorList>
    </citation>
    <scope>NUCLEOTIDE SEQUENCE [LARGE SCALE GENOMIC DNA]</scope>
    <source>
        <strain evidence="1 2">ND132</strain>
    </source>
</reference>
<dbReference type="KEGG" id="ddn:DND132_0191"/>
<dbReference type="AlphaFoldDB" id="F0JDW9"/>
<gene>
    <name evidence="1" type="ORF">DND132_0191</name>
</gene>
<dbReference type="STRING" id="641491.DND132_0191"/>
<accession>F0JDW9</accession>
<dbReference type="Proteomes" id="UP000007845">
    <property type="component" value="Chromosome"/>
</dbReference>
<protein>
    <submittedName>
        <fullName evidence="1">Uncharacterized protein</fullName>
    </submittedName>
</protein>
<evidence type="ECO:0000313" key="2">
    <source>
        <dbReference type="Proteomes" id="UP000007845"/>
    </source>
</evidence>
<sequence>MSNVARYTFKRQGKRDYVNSTMLLEALPTVLKQLDLPMYDEVQITFRGVLKAQVEFRTEIERDQPVLITLKSGDKSYRIGVVEIDEPLTEIGPDDAKQYLKNVVIDSDEAVLSDYPPHLYPAICMGLADAMIAESTDSSDGGFWWLAKVTYYVPPAFFESAPELRGSTKNMIANKMILNEVKANGRVVASIYSTRTK</sequence>
<name>F0JDW9_9BACT</name>
<dbReference type="EMBL" id="CP003220">
    <property type="protein sequence ID" value="EGB13409.1"/>
    <property type="molecule type" value="Genomic_DNA"/>
</dbReference>
<proteinExistence type="predicted"/>
<evidence type="ECO:0000313" key="1">
    <source>
        <dbReference type="EMBL" id="EGB13409.1"/>
    </source>
</evidence>
<dbReference type="RefSeq" id="WP_014320837.1">
    <property type="nucleotide sequence ID" value="NC_016803.1"/>
</dbReference>
<keyword evidence="2" id="KW-1185">Reference proteome</keyword>